<gene>
    <name evidence="2" type="ORF">CARN6_2607</name>
</gene>
<protein>
    <submittedName>
        <fullName evidence="2">Uncharacterized protein</fullName>
    </submittedName>
</protein>
<dbReference type="AlphaFoldDB" id="E6QP90"/>
<accession>E6QP90</accession>
<evidence type="ECO:0000256" key="1">
    <source>
        <dbReference type="SAM" id="MobiDB-lite"/>
    </source>
</evidence>
<reference evidence="2" key="1">
    <citation type="submission" date="2009-10" db="EMBL/GenBank/DDBJ databases">
        <title>Diversity of trophic interactions inside an arsenic-rich microbial ecosystem.</title>
        <authorList>
            <person name="Bertin P.N."/>
            <person name="Heinrich-Salmeron A."/>
            <person name="Pelletier E."/>
            <person name="Goulhen-Chollet F."/>
            <person name="Arsene-Ploetze F."/>
            <person name="Gallien S."/>
            <person name="Calteau A."/>
            <person name="Vallenet D."/>
            <person name="Casiot C."/>
            <person name="Chane-Woon-Ming B."/>
            <person name="Giloteaux L."/>
            <person name="Barakat M."/>
            <person name="Bonnefoy V."/>
            <person name="Bruneel O."/>
            <person name="Chandler M."/>
            <person name="Cleiss J."/>
            <person name="Duran R."/>
            <person name="Elbaz-Poulichet F."/>
            <person name="Fonknechten N."/>
            <person name="Lauga B."/>
            <person name="Mornico D."/>
            <person name="Ortet P."/>
            <person name="Schaeffer C."/>
            <person name="Siguier P."/>
            <person name="Alexander Thil Smith A."/>
            <person name="Van Dorsselaer A."/>
            <person name="Weissenbach J."/>
            <person name="Medigue C."/>
            <person name="Le Paslier D."/>
        </authorList>
    </citation>
    <scope>NUCLEOTIDE SEQUENCE</scope>
</reference>
<feature type="compositionally biased region" description="Pro residues" evidence="1">
    <location>
        <begin position="13"/>
        <end position="37"/>
    </location>
</feature>
<sequence>MAGIPPGLLGPGQGPPGAPMPTPGGPPPMMPPGPPMMPGGAMPPMAMAPRPQGLGPASPFGPIFTDLPSHMSPGWQIIDAAVRLLRMALRSADFQKTPAVVAVITHTAETLTELLSHYTSSKAGIPTGVSASAPSSEEMGHLESSEADDEPGGS</sequence>
<dbReference type="EMBL" id="CABQ01000312">
    <property type="protein sequence ID" value="CBI09061.1"/>
    <property type="molecule type" value="Genomic_DNA"/>
</dbReference>
<feature type="region of interest" description="Disordered" evidence="1">
    <location>
        <begin position="122"/>
        <end position="154"/>
    </location>
</feature>
<name>E6QP90_9ZZZZ</name>
<organism evidence="2">
    <name type="scientific">mine drainage metagenome</name>
    <dbReference type="NCBI Taxonomy" id="410659"/>
    <lineage>
        <taxon>unclassified sequences</taxon>
        <taxon>metagenomes</taxon>
        <taxon>ecological metagenomes</taxon>
    </lineage>
</organism>
<proteinExistence type="predicted"/>
<feature type="region of interest" description="Disordered" evidence="1">
    <location>
        <begin position="1"/>
        <end position="41"/>
    </location>
</feature>
<feature type="compositionally biased region" description="Acidic residues" evidence="1">
    <location>
        <begin position="145"/>
        <end position="154"/>
    </location>
</feature>
<comment type="caution">
    <text evidence="2">The sequence shown here is derived from an EMBL/GenBank/DDBJ whole genome shotgun (WGS) entry which is preliminary data.</text>
</comment>
<evidence type="ECO:0000313" key="2">
    <source>
        <dbReference type="EMBL" id="CBI09061.1"/>
    </source>
</evidence>